<keyword evidence="1" id="KW-0479">Metal-binding</keyword>
<keyword evidence="3 6" id="KW-0456">Lyase</keyword>
<feature type="chain" id="PRO_5046793980" evidence="4">
    <location>
        <begin position="20"/>
        <end position="490"/>
    </location>
</feature>
<sequence>MKNLNLFSLLLIFSLFCFACSDKADIDPVIEDEELPSGFNPVEEEAFAFPGAEGFGKVATGGRGGNVIKVTNLNDSGAGSFRQAIITPGARIIVFEVSGNIELASNIVIGTGNVTVAGQTAPGDGITLKNHSLIVNADNVIIRYMRFRMGDEGAAEADALEGRYKKNIIIDHCSMSWSTDETASFYGNENFTMQWCILSESLTLSVHEKGKHGYGGIWGGKNASFHHNLLAHHDNRNPRFDHPGVYNATNSVENLRGVVDFRNNVIYNWGTDAAYGGEAGTFNLVNNFFKPGPASKNKSMFLNAYKQASNSAPVYGYGKFFVEGNKLDGRDDISADNWLGVVAKQGSATDKANMKLDSPLDFGTYGFVHNAVQAYEKVLEFGGASYKRDLVDLRVLADVKNGSFTAEGSRGSTNGLIDSQQDVGGWPMLNSLPAHLDTDNDGMPDDWEKANGLDPNKNDAKERNLSTAYDNIEVYINSLVKDITQGQYGN</sequence>
<evidence type="ECO:0000256" key="4">
    <source>
        <dbReference type="SAM" id="SignalP"/>
    </source>
</evidence>
<dbReference type="PANTHER" id="PTHR42970:SF1">
    <property type="entry name" value="PECTATE LYASE C-RELATED"/>
    <property type="match status" value="1"/>
</dbReference>
<dbReference type="GO" id="GO:0016829">
    <property type="term" value="F:lyase activity"/>
    <property type="evidence" value="ECO:0007669"/>
    <property type="project" value="UniProtKB-KW"/>
</dbReference>
<dbReference type="RefSeq" id="WP_376883419.1">
    <property type="nucleotide sequence ID" value="NZ_JBHUHR010000006.1"/>
</dbReference>
<evidence type="ECO:0000256" key="2">
    <source>
        <dbReference type="ARBA" id="ARBA00023180"/>
    </source>
</evidence>
<protein>
    <submittedName>
        <fullName evidence="6">Pectate lyase</fullName>
    </submittedName>
</protein>
<keyword evidence="2" id="KW-0325">Glycoprotein</keyword>
<reference evidence="7" key="1">
    <citation type="journal article" date="2019" name="Int. J. Syst. Evol. Microbiol.">
        <title>The Global Catalogue of Microorganisms (GCM) 10K type strain sequencing project: providing services to taxonomists for standard genome sequencing and annotation.</title>
        <authorList>
            <consortium name="The Broad Institute Genomics Platform"/>
            <consortium name="The Broad Institute Genome Sequencing Center for Infectious Disease"/>
            <person name="Wu L."/>
            <person name="Ma J."/>
        </authorList>
    </citation>
    <scope>NUCLEOTIDE SEQUENCE [LARGE SCALE GENOMIC DNA]</scope>
    <source>
        <strain evidence="7">CGMCC 1.15180</strain>
    </source>
</reference>
<feature type="domain" description="Pectate lyase" evidence="5">
    <location>
        <begin position="63"/>
        <end position="295"/>
    </location>
</feature>
<feature type="signal peptide" evidence="4">
    <location>
        <begin position="1"/>
        <end position="19"/>
    </location>
</feature>
<keyword evidence="4" id="KW-0732">Signal</keyword>
<evidence type="ECO:0000313" key="6">
    <source>
        <dbReference type="EMBL" id="MFD2033737.1"/>
    </source>
</evidence>
<dbReference type="PANTHER" id="PTHR42970">
    <property type="entry name" value="PECTATE LYASE C-RELATED"/>
    <property type="match status" value="1"/>
</dbReference>
<dbReference type="InterPro" id="IPR012334">
    <property type="entry name" value="Pectin_lyas_fold"/>
</dbReference>
<evidence type="ECO:0000256" key="1">
    <source>
        <dbReference type="ARBA" id="ARBA00022723"/>
    </source>
</evidence>
<dbReference type="Proteomes" id="UP001597361">
    <property type="component" value="Unassembled WGS sequence"/>
</dbReference>
<organism evidence="6 7">
    <name type="scientific">Belliella marina</name>
    <dbReference type="NCBI Taxonomy" id="1644146"/>
    <lineage>
        <taxon>Bacteria</taxon>
        <taxon>Pseudomonadati</taxon>
        <taxon>Bacteroidota</taxon>
        <taxon>Cytophagia</taxon>
        <taxon>Cytophagales</taxon>
        <taxon>Cyclobacteriaceae</taxon>
        <taxon>Belliella</taxon>
    </lineage>
</organism>
<accession>A0ABW4VGF9</accession>
<gene>
    <name evidence="6" type="ORF">ACFSKL_02990</name>
</gene>
<evidence type="ECO:0000259" key="5">
    <source>
        <dbReference type="SMART" id="SM00656"/>
    </source>
</evidence>
<keyword evidence="7" id="KW-1185">Reference proteome</keyword>
<comment type="caution">
    <text evidence="6">The sequence shown here is derived from an EMBL/GenBank/DDBJ whole genome shotgun (WGS) entry which is preliminary data.</text>
</comment>
<dbReference type="InterPro" id="IPR011050">
    <property type="entry name" value="Pectin_lyase_fold/virulence"/>
</dbReference>
<evidence type="ECO:0000256" key="3">
    <source>
        <dbReference type="ARBA" id="ARBA00023239"/>
    </source>
</evidence>
<dbReference type="EMBL" id="JBHUHR010000006">
    <property type="protein sequence ID" value="MFD2033737.1"/>
    <property type="molecule type" value="Genomic_DNA"/>
</dbReference>
<dbReference type="SMART" id="SM00656">
    <property type="entry name" value="Amb_all"/>
    <property type="match status" value="1"/>
</dbReference>
<proteinExistence type="predicted"/>
<name>A0ABW4VGF9_9BACT</name>
<dbReference type="InterPro" id="IPR052063">
    <property type="entry name" value="Polysaccharide_Lyase_1"/>
</dbReference>
<dbReference type="InterPro" id="IPR002022">
    <property type="entry name" value="Pec_lyase"/>
</dbReference>
<evidence type="ECO:0000313" key="7">
    <source>
        <dbReference type="Proteomes" id="UP001597361"/>
    </source>
</evidence>
<dbReference type="SUPFAM" id="SSF51126">
    <property type="entry name" value="Pectin lyase-like"/>
    <property type="match status" value="1"/>
</dbReference>
<dbReference type="Gene3D" id="2.160.20.10">
    <property type="entry name" value="Single-stranded right-handed beta-helix, Pectin lyase-like"/>
    <property type="match status" value="1"/>
</dbReference>